<keyword evidence="3" id="KW-1185">Reference proteome</keyword>
<dbReference type="AlphaFoldDB" id="A0A9P5U0P1"/>
<dbReference type="InterPro" id="IPR035992">
    <property type="entry name" value="Ricin_B-like_lectins"/>
</dbReference>
<feature type="chain" id="PRO_5040389560" description="Ricin B lectin domain-containing protein" evidence="1">
    <location>
        <begin position="20"/>
        <end position="167"/>
    </location>
</feature>
<dbReference type="EMBL" id="JADNRY010000196">
    <property type="protein sequence ID" value="KAF9061607.1"/>
    <property type="molecule type" value="Genomic_DNA"/>
</dbReference>
<evidence type="ECO:0000313" key="2">
    <source>
        <dbReference type="EMBL" id="KAF9061607.1"/>
    </source>
</evidence>
<protein>
    <recommendedName>
        <fullName evidence="4">Ricin B lectin domain-containing protein</fullName>
    </recommendedName>
</protein>
<dbReference type="Gene3D" id="2.80.10.50">
    <property type="match status" value="1"/>
</dbReference>
<feature type="signal peptide" evidence="1">
    <location>
        <begin position="1"/>
        <end position="19"/>
    </location>
</feature>
<name>A0A9P5U0P1_9AGAR</name>
<evidence type="ECO:0008006" key="4">
    <source>
        <dbReference type="Google" id="ProtNLM"/>
    </source>
</evidence>
<comment type="caution">
    <text evidence="2">The sequence shown here is derived from an EMBL/GenBank/DDBJ whole genome shotgun (WGS) entry which is preliminary data.</text>
</comment>
<accession>A0A9P5U0P1</accession>
<evidence type="ECO:0000313" key="3">
    <source>
        <dbReference type="Proteomes" id="UP000772434"/>
    </source>
</evidence>
<dbReference type="Proteomes" id="UP000772434">
    <property type="component" value="Unassembled WGS sequence"/>
</dbReference>
<sequence>MFNKCSLLAFLLTAITANAVLPPSPGTYAIQNANSSLLLNLIGGMDPTQTIIEFPLTQPFVNNTNQLWTYIPGTGNTATLQLVKPSTFLSCNPPAIGTKCHASPSTPAPVWNVVPTGGGFLIVESVTGLTLTGLGASQQPVTLSVVNPITNPEQVWVFIDTSEAAGQ</sequence>
<evidence type="ECO:0000256" key="1">
    <source>
        <dbReference type="SAM" id="SignalP"/>
    </source>
</evidence>
<organism evidence="2 3">
    <name type="scientific">Rhodocollybia butyracea</name>
    <dbReference type="NCBI Taxonomy" id="206335"/>
    <lineage>
        <taxon>Eukaryota</taxon>
        <taxon>Fungi</taxon>
        <taxon>Dikarya</taxon>
        <taxon>Basidiomycota</taxon>
        <taxon>Agaricomycotina</taxon>
        <taxon>Agaricomycetes</taxon>
        <taxon>Agaricomycetidae</taxon>
        <taxon>Agaricales</taxon>
        <taxon>Marasmiineae</taxon>
        <taxon>Omphalotaceae</taxon>
        <taxon>Rhodocollybia</taxon>
    </lineage>
</organism>
<keyword evidence="1" id="KW-0732">Signal</keyword>
<proteinExistence type="predicted"/>
<gene>
    <name evidence="2" type="ORF">BDP27DRAFT_1369518</name>
</gene>
<dbReference type="SUPFAM" id="SSF50370">
    <property type="entry name" value="Ricin B-like lectins"/>
    <property type="match status" value="1"/>
</dbReference>
<reference evidence="2" key="1">
    <citation type="submission" date="2020-11" db="EMBL/GenBank/DDBJ databases">
        <authorList>
            <consortium name="DOE Joint Genome Institute"/>
            <person name="Ahrendt S."/>
            <person name="Riley R."/>
            <person name="Andreopoulos W."/>
            <person name="Labutti K."/>
            <person name="Pangilinan J."/>
            <person name="Ruiz-Duenas F.J."/>
            <person name="Barrasa J.M."/>
            <person name="Sanchez-Garcia M."/>
            <person name="Camarero S."/>
            <person name="Miyauchi S."/>
            <person name="Serrano A."/>
            <person name="Linde D."/>
            <person name="Babiker R."/>
            <person name="Drula E."/>
            <person name="Ayuso-Fernandez I."/>
            <person name="Pacheco R."/>
            <person name="Padilla G."/>
            <person name="Ferreira P."/>
            <person name="Barriuso J."/>
            <person name="Kellner H."/>
            <person name="Castanera R."/>
            <person name="Alfaro M."/>
            <person name="Ramirez L."/>
            <person name="Pisabarro A.G."/>
            <person name="Kuo A."/>
            <person name="Tritt A."/>
            <person name="Lipzen A."/>
            <person name="He G."/>
            <person name="Yan M."/>
            <person name="Ng V."/>
            <person name="Cullen D."/>
            <person name="Martin F."/>
            <person name="Rosso M.-N."/>
            <person name="Henrissat B."/>
            <person name="Hibbett D."/>
            <person name="Martinez A.T."/>
            <person name="Grigoriev I.V."/>
        </authorList>
    </citation>
    <scope>NUCLEOTIDE SEQUENCE</scope>
    <source>
        <strain evidence="2">AH 40177</strain>
    </source>
</reference>